<feature type="transmembrane region" description="Helical" evidence="8">
    <location>
        <begin position="182"/>
        <end position="200"/>
    </location>
</feature>
<dbReference type="GO" id="GO:0042277">
    <property type="term" value="F:peptide binding"/>
    <property type="evidence" value="ECO:0007669"/>
    <property type="project" value="TreeGrafter"/>
</dbReference>
<feature type="transmembrane region" description="Helical" evidence="8">
    <location>
        <begin position="259"/>
        <end position="281"/>
    </location>
</feature>
<dbReference type="GO" id="GO:0005886">
    <property type="term" value="C:plasma membrane"/>
    <property type="evidence" value="ECO:0007669"/>
    <property type="project" value="UniProtKB-SubCell"/>
</dbReference>
<dbReference type="PROSITE" id="PS50262">
    <property type="entry name" value="G_PROTEIN_RECEP_F1_2"/>
    <property type="match status" value="1"/>
</dbReference>
<dbReference type="EMBL" id="JARAKH010000005">
    <property type="protein sequence ID" value="KAK8403655.1"/>
    <property type="molecule type" value="Genomic_DNA"/>
</dbReference>
<feature type="transmembrane region" description="Helical" evidence="8">
    <location>
        <begin position="20"/>
        <end position="45"/>
    </location>
</feature>
<proteinExistence type="inferred from homology"/>
<dbReference type="InterPro" id="IPR017452">
    <property type="entry name" value="GPCR_Rhodpsn_7TM"/>
</dbReference>
<evidence type="ECO:0000256" key="2">
    <source>
        <dbReference type="ARBA" id="ARBA00010663"/>
    </source>
</evidence>
<sequence>MANCTVTWSRFNGDIPDSLLHFFIIYCSAVCLVGTLCNVLALWCVVGCSRTPPAVKILLCALFSSTLLMCLLVMPFMAHVGVSKVRCDGQVPKMAIRVVVTMYIILTEMELLHISLMALLRAVAVWSSTKREMKMPTAVALLVGIVIYSTVMTLLLLAAFWYDIVSGYTGFVLSQIYNSVNFLAPVVFTMACYFSMILAIRRNQHRLATTPETAATGQVMDQATRAMLAVFISNLLLGLPHSIYHLLPRYDNQALSYVTMHIVFFTHLFVDPLVFVCFNLHHRQRVLQALKSCLQCVPCRPLSTLPHATSTLPLHFTSSSSSSSKE</sequence>
<gene>
    <name evidence="10" type="ORF">O3P69_000032</name>
</gene>
<feature type="transmembrane region" description="Helical" evidence="8">
    <location>
        <begin position="98"/>
        <end position="126"/>
    </location>
</feature>
<dbReference type="Gene3D" id="1.20.1070.10">
    <property type="entry name" value="Rhodopsin 7-helix transmembrane proteins"/>
    <property type="match status" value="1"/>
</dbReference>
<accession>A0AAW0UVA4</accession>
<keyword evidence="7" id="KW-0675">Receptor</keyword>
<dbReference type="InterPro" id="IPR000276">
    <property type="entry name" value="GPCR_Rhodpsn"/>
</dbReference>
<dbReference type="PANTHER" id="PTHR24241:SF76">
    <property type="entry name" value="NEUROPEPTIDE SIFAMIDE RECEPTOR"/>
    <property type="match status" value="1"/>
</dbReference>
<feature type="transmembrane region" description="Helical" evidence="8">
    <location>
        <begin position="138"/>
        <end position="162"/>
    </location>
</feature>
<dbReference type="PANTHER" id="PTHR24241">
    <property type="entry name" value="NEUROPEPTIDE RECEPTOR-RELATED G-PROTEIN COUPLED RECEPTOR"/>
    <property type="match status" value="1"/>
</dbReference>
<dbReference type="GO" id="GO:0004930">
    <property type="term" value="F:G protein-coupled receptor activity"/>
    <property type="evidence" value="ECO:0007669"/>
    <property type="project" value="InterPro"/>
</dbReference>
<keyword evidence="4 8" id="KW-0812">Transmembrane</keyword>
<name>A0AAW0UVA4_SCYPA</name>
<evidence type="ECO:0000256" key="6">
    <source>
        <dbReference type="ARBA" id="ARBA00023136"/>
    </source>
</evidence>
<keyword evidence="6 8" id="KW-0472">Membrane</keyword>
<evidence type="ECO:0000259" key="9">
    <source>
        <dbReference type="PROSITE" id="PS50262"/>
    </source>
</evidence>
<keyword evidence="5 8" id="KW-1133">Transmembrane helix</keyword>
<organism evidence="10 11">
    <name type="scientific">Scylla paramamosain</name>
    <name type="common">Mud crab</name>
    <dbReference type="NCBI Taxonomy" id="85552"/>
    <lineage>
        <taxon>Eukaryota</taxon>
        <taxon>Metazoa</taxon>
        <taxon>Ecdysozoa</taxon>
        <taxon>Arthropoda</taxon>
        <taxon>Crustacea</taxon>
        <taxon>Multicrustacea</taxon>
        <taxon>Malacostraca</taxon>
        <taxon>Eumalacostraca</taxon>
        <taxon>Eucarida</taxon>
        <taxon>Decapoda</taxon>
        <taxon>Pleocyemata</taxon>
        <taxon>Brachyura</taxon>
        <taxon>Eubrachyura</taxon>
        <taxon>Portunoidea</taxon>
        <taxon>Portunidae</taxon>
        <taxon>Portuninae</taxon>
        <taxon>Scylla</taxon>
    </lineage>
</organism>
<comment type="subcellular location">
    <subcellularLocation>
        <location evidence="1">Cell membrane</location>
        <topology evidence="1">Multi-pass membrane protein</topology>
    </subcellularLocation>
</comment>
<evidence type="ECO:0000313" key="10">
    <source>
        <dbReference type="EMBL" id="KAK8403655.1"/>
    </source>
</evidence>
<evidence type="ECO:0000313" key="11">
    <source>
        <dbReference type="Proteomes" id="UP001487740"/>
    </source>
</evidence>
<feature type="transmembrane region" description="Helical" evidence="8">
    <location>
        <begin position="57"/>
        <end position="78"/>
    </location>
</feature>
<dbReference type="Proteomes" id="UP001487740">
    <property type="component" value="Unassembled WGS sequence"/>
</dbReference>
<dbReference type="GO" id="GO:0032870">
    <property type="term" value="P:cellular response to hormone stimulus"/>
    <property type="evidence" value="ECO:0007669"/>
    <property type="project" value="TreeGrafter"/>
</dbReference>
<dbReference type="AlphaFoldDB" id="A0AAW0UVA4"/>
<dbReference type="SUPFAM" id="SSF81321">
    <property type="entry name" value="Family A G protein-coupled receptor-like"/>
    <property type="match status" value="1"/>
</dbReference>
<reference evidence="10 11" key="1">
    <citation type="submission" date="2023-03" db="EMBL/GenBank/DDBJ databases">
        <title>High-quality genome of Scylla paramamosain provides insights in environmental adaptation.</title>
        <authorList>
            <person name="Zhang L."/>
        </authorList>
    </citation>
    <scope>NUCLEOTIDE SEQUENCE [LARGE SCALE GENOMIC DNA]</scope>
    <source>
        <strain evidence="10">LZ_2023a</strain>
        <tissue evidence="10">Muscle</tissue>
    </source>
</reference>
<evidence type="ECO:0000256" key="7">
    <source>
        <dbReference type="ARBA" id="ARBA00023170"/>
    </source>
</evidence>
<comment type="caution">
    <text evidence="10">The sequence shown here is derived from an EMBL/GenBank/DDBJ whole genome shotgun (WGS) entry which is preliminary data.</text>
</comment>
<keyword evidence="11" id="KW-1185">Reference proteome</keyword>
<evidence type="ECO:0000256" key="4">
    <source>
        <dbReference type="ARBA" id="ARBA00022692"/>
    </source>
</evidence>
<comment type="similarity">
    <text evidence="2">Belongs to the G-protein coupled receptor 1 family.</text>
</comment>
<evidence type="ECO:0000256" key="5">
    <source>
        <dbReference type="ARBA" id="ARBA00022989"/>
    </source>
</evidence>
<evidence type="ECO:0000256" key="1">
    <source>
        <dbReference type="ARBA" id="ARBA00004651"/>
    </source>
</evidence>
<dbReference type="PRINTS" id="PR00237">
    <property type="entry name" value="GPCRRHODOPSN"/>
</dbReference>
<evidence type="ECO:0000256" key="8">
    <source>
        <dbReference type="SAM" id="Phobius"/>
    </source>
</evidence>
<evidence type="ECO:0000256" key="3">
    <source>
        <dbReference type="ARBA" id="ARBA00022475"/>
    </source>
</evidence>
<feature type="domain" description="G-protein coupled receptors family 1 profile" evidence="9">
    <location>
        <begin position="37"/>
        <end position="275"/>
    </location>
</feature>
<keyword evidence="3" id="KW-1003">Cell membrane</keyword>
<protein>
    <recommendedName>
        <fullName evidence="9">G-protein coupled receptors family 1 profile domain-containing protein</fullName>
    </recommendedName>
</protein>
<feature type="transmembrane region" description="Helical" evidence="8">
    <location>
        <begin position="226"/>
        <end position="247"/>
    </location>
</feature>
<dbReference type="CDD" id="cd00637">
    <property type="entry name" value="7tm_classA_rhodopsin-like"/>
    <property type="match status" value="1"/>
</dbReference>